<evidence type="ECO:0000313" key="1">
    <source>
        <dbReference type="EMBL" id="KAL1241547.1"/>
    </source>
</evidence>
<organism evidence="1 2">
    <name type="scientific">Trichinella spiralis</name>
    <name type="common">Trichina worm</name>
    <dbReference type="NCBI Taxonomy" id="6334"/>
    <lineage>
        <taxon>Eukaryota</taxon>
        <taxon>Metazoa</taxon>
        <taxon>Ecdysozoa</taxon>
        <taxon>Nematoda</taxon>
        <taxon>Enoplea</taxon>
        <taxon>Dorylaimia</taxon>
        <taxon>Trichinellida</taxon>
        <taxon>Trichinellidae</taxon>
        <taxon>Trichinella</taxon>
    </lineage>
</organism>
<dbReference type="EMBL" id="JBEUSY010000251">
    <property type="protein sequence ID" value="KAL1241547.1"/>
    <property type="molecule type" value="Genomic_DNA"/>
</dbReference>
<protein>
    <submittedName>
        <fullName evidence="1">Polymerase basic protein</fullName>
    </submittedName>
</protein>
<evidence type="ECO:0000313" key="2">
    <source>
        <dbReference type="Proteomes" id="UP001558632"/>
    </source>
</evidence>
<dbReference type="Proteomes" id="UP001558632">
    <property type="component" value="Unassembled WGS sequence"/>
</dbReference>
<gene>
    <name evidence="1" type="ORF">TSPI_10400</name>
</gene>
<reference evidence="1 2" key="1">
    <citation type="submission" date="2024-07" db="EMBL/GenBank/DDBJ databases">
        <title>Enhanced genomic and transcriptomic resources for Trichinella pseudospiralis and T. spiralis underpin the discovery of pronounced molecular differences between stages and species.</title>
        <authorList>
            <person name="Pasi K.K."/>
            <person name="La Rosa G."/>
            <person name="Gomez-Morales M.A."/>
            <person name="Tosini F."/>
            <person name="Sumanam S."/>
            <person name="Young N.D."/>
            <person name="Chang B.C."/>
            <person name="Robin G.B."/>
        </authorList>
    </citation>
    <scope>NUCLEOTIDE SEQUENCE [LARGE SCALE GENOMIC DNA]</scope>
    <source>
        <strain evidence="1">ISS534</strain>
    </source>
</reference>
<proteinExistence type="predicted"/>
<keyword evidence="2" id="KW-1185">Reference proteome</keyword>
<comment type="caution">
    <text evidence="1">The sequence shown here is derived from an EMBL/GenBank/DDBJ whole genome shotgun (WGS) entry which is preliminary data.</text>
</comment>
<sequence>MLRNPMPAKSSGRKYFRLRIDTIPSLQEKESLQCGNGISKIDTGRNEMQDRCVRNCLLICFILISKRTSVVEFELLKIDQQASTISH</sequence>
<name>A0ABR3KMD2_TRISP</name>
<accession>A0ABR3KMD2</accession>